<feature type="compositionally biased region" description="Polar residues" evidence="5">
    <location>
        <begin position="1"/>
        <end position="17"/>
    </location>
</feature>
<dbReference type="InterPro" id="IPR036259">
    <property type="entry name" value="MFS_trans_sf"/>
</dbReference>
<keyword evidence="4 6" id="KW-0472">Membrane</keyword>
<dbReference type="GO" id="GO:0016020">
    <property type="term" value="C:membrane"/>
    <property type="evidence" value="ECO:0007669"/>
    <property type="project" value="UniProtKB-SubCell"/>
</dbReference>
<evidence type="ECO:0000256" key="2">
    <source>
        <dbReference type="ARBA" id="ARBA00022692"/>
    </source>
</evidence>
<feature type="transmembrane region" description="Helical" evidence="6">
    <location>
        <begin position="158"/>
        <end position="182"/>
    </location>
</feature>
<dbReference type="EMBL" id="JAIZPD010000002">
    <property type="protein sequence ID" value="KAH0966451.1"/>
    <property type="molecule type" value="Genomic_DNA"/>
</dbReference>
<keyword evidence="2 6" id="KW-0812">Transmembrane</keyword>
<evidence type="ECO:0000256" key="5">
    <source>
        <dbReference type="SAM" id="MobiDB-lite"/>
    </source>
</evidence>
<dbReference type="AlphaFoldDB" id="A0A9P8SL05"/>
<feature type="region of interest" description="Disordered" evidence="5">
    <location>
        <begin position="1"/>
        <end position="39"/>
    </location>
</feature>
<dbReference type="Pfam" id="PF07690">
    <property type="entry name" value="MFS_1"/>
    <property type="match status" value="1"/>
</dbReference>
<keyword evidence="3 6" id="KW-1133">Transmembrane helix</keyword>
<feature type="transmembrane region" description="Helical" evidence="6">
    <location>
        <begin position="194"/>
        <end position="214"/>
    </location>
</feature>
<dbReference type="InterPro" id="IPR011701">
    <property type="entry name" value="MFS"/>
</dbReference>
<comment type="caution">
    <text evidence="7">The sequence shown here is derived from an EMBL/GenBank/DDBJ whole genome shotgun (WGS) entry which is preliminary data.</text>
</comment>
<proteinExistence type="predicted"/>
<keyword evidence="8" id="KW-1185">Reference proteome</keyword>
<feature type="transmembrane region" description="Helical" evidence="6">
    <location>
        <begin position="234"/>
        <end position="254"/>
    </location>
</feature>
<dbReference type="PANTHER" id="PTHR23502">
    <property type="entry name" value="MAJOR FACILITATOR SUPERFAMILY"/>
    <property type="match status" value="1"/>
</dbReference>
<name>A0A9P8SL05_9HYPO</name>
<feature type="transmembrane region" description="Helical" evidence="6">
    <location>
        <begin position="332"/>
        <end position="352"/>
    </location>
</feature>
<dbReference type="SUPFAM" id="SSF103473">
    <property type="entry name" value="MFS general substrate transporter"/>
    <property type="match status" value="2"/>
</dbReference>
<comment type="subcellular location">
    <subcellularLocation>
        <location evidence="1">Membrane</location>
        <topology evidence="1">Multi-pass membrane protein</topology>
    </subcellularLocation>
</comment>
<feature type="transmembrane region" description="Helical" evidence="6">
    <location>
        <begin position="107"/>
        <end position="126"/>
    </location>
</feature>
<dbReference type="RefSeq" id="XP_044723964.1">
    <property type="nucleotide sequence ID" value="XM_044860331.1"/>
</dbReference>
<gene>
    <name evidence="7" type="ORF">HRG_01860</name>
</gene>
<dbReference type="Proteomes" id="UP000824596">
    <property type="component" value="Unassembled WGS sequence"/>
</dbReference>
<sequence length="362" mass="39221">MAITSRDQVSSMTTALPVTTAEVESHPVPVSSKADEAGADRSQHGTLVVAFNEPFDASNPKQWPRRRKWAVTNVLSASGFNRILVSTIMAPALPIIASEFDMSSAEAAMALSIYVLATAFGPLFIGPLTERFLIAARFLAGFGASSIYALAGGVLGDVCAVIAAFNYGILYIVLTSFAHLWVSQYRMSVELSGMHYIACALGELVGAQIGGPLIDWSYRRKLARSPEHLPEFRVPLIFPGAIISCLGLFVYGWAAQYHVHWLAVDVGIFMSMFGMQLMGLPLKAYVMDSYPDHTGSALAASQFLESLTAFLFPLFAPSMYDALGYGWGNSTLAFAGLVFGVPTPLILWFFGARLRKRAQSSY</sequence>
<evidence type="ECO:0000256" key="4">
    <source>
        <dbReference type="ARBA" id="ARBA00023136"/>
    </source>
</evidence>
<dbReference type="PANTHER" id="PTHR23502:SF60">
    <property type="entry name" value="MAJOR FACILITATOR SUPERFAMILY (MFS) PROFILE DOMAIN-CONTAINING PROTEIN-RELATED"/>
    <property type="match status" value="1"/>
</dbReference>
<feature type="transmembrane region" description="Helical" evidence="6">
    <location>
        <begin position="260"/>
        <end position="282"/>
    </location>
</feature>
<evidence type="ECO:0000256" key="1">
    <source>
        <dbReference type="ARBA" id="ARBA00004141"/>
    </source>
</evidence>
<feature type="transmembrane region" description="Helical" evidence="6">
    <location>
        <begin position="132"/>
        <end position="151"/>
    </location>
</feature>
<dbReference type="OrthoDB" id="6770063at2759"/>
<evidence type="ECO:0000256" key="6">
    <source>
        <dbReference type="SAM" id="Phobius"/>
    </source>
</evidence>
<protein>
    <submittedName>
        <fullName evidence="7">Major facilitator superfamily domain-containing protein</fullName>
    </submittedName>
</protein>
<evidence type="ECO:0000313" key="8">
    <source>
        <dbReference type="Proteomes" id="UP000824596"/>
    </source>
</evidence>
<dbReference type="Gene3D" id="1.20.1720.10">
    <property type="entry name" value="Multidrug resistance protein D"/>
    <property type="match status" value="1"/>
</dbReference>
<dbReference type="Gene3D" id="1.20.1250.20">
    <property type="entry name" value="MFS general substrate transporter like domains"/>
    <property type="match status" value="1"/>
</dbReference>
<evidence type="ECO:0000256" key="3">
    <source>
        <dbReference type="ARBA" id="ARBA00022989"/>
    </source>
</evidence>
<reference evidence="7" key="1">
    <citation type="submission" date="2021-09" db="EMBL/GenBank/DDBJ databases">
        <title>A high-quality genome of the endoparasitic fungus Hirsutella rhossiliensis with a comparison of Hirsutella genomes reveals transposable elements contributing to genome size variation.</title>
        <authorList>
            <person name="Lin R."/>
            <person name="Jiao Y."/>
            <person name="Sun X."/>
            <person name="Ling J."/>
            <person name="Xie B."/>
            <person name="Cheng X."/>
        </authorList>
    </citation>
    <scope>NUCLEOTIDE SEQUENCE</scope>
    <source>
        <strain evidence="7">HR02</strain>
    </source>
</reference>
<accession>A0A9P8SL05</accession>
<organism evidence="7 8">
    <name type="scientific">Hirsutella rhossiliensis</name>
    <dbReference type="NCBI Taxonomy" id="111463"/>
    <lineage>
        <taxon>Eukaryota</taxon>
        <taxon>Fungi</taxon>
        <taxon>Dikarya</taxon>
        <taxon>Ascomycota</taxon>
        <taxon>Pezizomycotina</taxon>
        <taxon>Sordariomycetes</taxon>
        <taxon>Hypocreomycetidae</taxon>
        <taxon>Hypocreales</taxon>
        <taxon>Ophiocordycipitaceae</taxon>
        <taxon>Hirsutella</taxon>
    </lineage>
</organism>
<evidence type="ECO:0000313" key="7">
    <source>
        <dbReference type="EMBL" id="KAH0966451.1"/>
    </source>
</evidence>
<dbReference type="GO" id="GO:0022857">
    <property type="term" value="F:transmembrane transporter activity"/>
    <property type="evidence" value="ECO:0007669"/>
    <property type="project" value="InterPro"/>
</dbReference>
<dbReference type="GeneID" id="68350989"/>